<evidence type="ECO:0000313" key="2">
    <source>
        <dbReference type="Proteomes" id="UP000307440"/>
    </source>
</evidence>
<proteinExistence type="predicted"/>
<sequence length="73" mass="8376">LRSGKKVIPGDAWPMFCFKNYVYNDENPYEGLLKSNLLVTARPVLSVCKYSWLKWSDSSGILSNLLRCQFEQG</sequence>
<accession>A0A5C3KA24</accession>
<organism evidence="1 2">
    <name type="scientific">Coprinopsis marcescibilis</name>
    <name type="common">Agaric fungus</name>
    <name type="synonym">Psathyrella marcescibilis</name>
    <dbReference type="NCBI Taxonomy" id="230819"/>
    <lineage>
        <taxon>Eukaryota</taxon>
        <taxon>Fungi</taxon>
        <taxon>Dikarya</taxon>
        <taxon>Basidiomycota</taxon>
        <taxon>Agaricomycotina</taxon>
        <taxon>Agaricomycetes</taxon>
        <taxon>Agaricomycetidae</taxon>
        <taxon>Agaricales</taxon>
        <taxon>Agaricineae</taxon>
        <taxon>Psathyrellaceae</taxon>
        <taxon>Coprinopsis</taxon>
    </lineage>
</organism>
<dbReference type="Proteomes" id="UP000307440">
    <property type="component" value="Unassembled WGS sequence"/>
</dbReference>
<dbReference type="EMBL" id="ML210800">
    <property type="protein sequence ID" value="TFK16453.1"/>
    <property type="molecule type" value="Genomic_DNA"/>
</dbReference>
<dbReference type="Pfam" id="PF20414">
    <property type="entry name" value="DUF6698"/>
    <property type="match status" value="1"/>
</dbReference>
<dbReference type="InterPro" id="IPR046521">
    <property type="entry name" value="DUF6698"/>
</dbReference>
<reference evidence="1 2" key="1">
    <citation type="journal article" date="2019" name="Nat. Ecol. Evol.">
        <title>Megaphylogeny resolves global patterns of mushroom evolution.</title>
        <authorList>
            <person name="Varga T."/>
            <person name="Krizsan K."/>
            <person name="Foldi C."/>
            <person name="Dima B."/>
            <person name="Sanchez-Garcia M."/>
            <person name="Sanchez-Ramirez S."/>
            <person name="Szollosi G.J."/>
            <person name="Szarkandi J.G."/>
            <person name="Papp V."/>
            <person name="Albert L."/>
            <person name="Andreopoulos W."/>
            <person name="Angelini C."/>
            <person name="Antonin V."/>
            <person name="Barry K.W."/>
            <person name="Bougher N.L."/>
            <person name="Buchanan P."/>
            <person name="Buyck B."/>
            <person name="Bense V."/>
            <person name="Catcheside P."/>
            <person name="Chovatia M."/>
            <person name="Cooper J."/>
            <person name="Damon W."/>
            <person name="Desjardin D."/>
            <person name="Finy P."/>
            <person name="Geml J."/>
            <person name="Haridas S."/>
            <person name="Hughes K."/>
            <person name="Justo A."/>
            <person name="Karasinski D."/>
            <person name="Kautmanova I."/>
            <person name="Kiss B."/>
            <person name="Kocsube S."/>
            <person name="Kotiranta H."/>
            <person name="LaButti K.M."/>
            <person name="Lechner B.E."/>
            <person name="Liimatainen K."/>
            <person name="Lipzen A."/>
            <person name="Lukacs Z."/>
            <person name="Mihaltcheva S."/>
            <person name="Morgado L.N."/>
            <person name="Niskanen T."/>
            <person name="Noordeloos M.E."/>
            <person name="Ohm R.A."/>
            <person name="Ortiz-Santana B."/>
            <person name="Ovrebo C."/>
            <person name="Racz N."/>
            <person name="Riley R."/>
            <person name="Savchenko A."/>
            <person name="Shiryaev A."/>
            <person name="Soop K."/>
            <person name="Spirin V."/>
            <person name="Szebenyi C."/>
            <person name="Tomsovsky M."/>
            <person name="Tulloss R.E."/>
            <person name="Uehling J."/>
            <person name="Grigoriev I.V."/>
            <person name="Vagvolgyi C."/>
            <person name="Papp T."/>
            <person name="Martin F.M."/>
            <person name="Miettinen O."/>
            <person name="Hibbett D.S."/>
            <person name="Nagy L.G."/>
        </authorList>
    </citation>
    <scope>NUCLEOTIDE SEQUENCE [LARGE SCALE GENOMIC DNA]</scope>
    <source>
        <strain evidence="1 2">CBS 121175</strain>
    </source>
</reference>
<evidence type="ECO:0000313" key="1">
    <source>
        <dbReference type="EMBL" id="TFK16453.1"/>
    </source>
</evidence>
<gene>
    <name evidence="1" type="ORF">FA15DRAFT_607276</name>
</gene>
<feature type="non-terminal residue" evidence="1">
    <location>
        <position position="1"/>
    </location>
</feature>
<dbReference type="AlphaFoldDB" id="A0A5C3KA24"/>
<protein>
    <submittedName>
        <fullName evidence="1">Uncharacterized protein</fullName>
    </submittedName>
</protein>
<keyword evidence="2" id="KW-1185">Reference proteome</keyword>
<name>A0A5C3KA24_COPMA</name>